<evidence type="ECO:0000313" key="4">
    <source>
        <dbReference type="Proteomes" id="UP000005307"/>
    </source>
</evidence>
<sequence length="243" mass="25323">MSLAGQTAFVTGGSRGIGRAICIALAEQGAGVAFCHADDPQAVETLAEINALTEGYSFACDVSNEDDVEAFFVKSEQALGVATILVNNAGILKEAPLAQTAVQDFDRVIAVNLRGAFLASRAFVRRTTSGRIICIASDLGVLGREHMVAYCASKGAIISMTRSMAHEFSPDILVNAVAPGSVATDMTKPESMSPEALAKDLATPLARFGEPEEIASMVSYLAGPDSKFITGQCFGVNGGSVMH</sequence>
<dbReference type="InterPro" id="IPR036291">
    <property type="entry name" value="NAD(P)-bd_dom_sf"/>
</dbReference>
<protein>
    <submittedName>
        <fullName evidence="3">3-ketoacyl-[acyl-carrier-protein] reductase FabG</fullName>
        <ecNumber evidence="3">1.1.1.100</ecNumber>
    </submittedName>
</protein>
<dbReference type="HOGENOM" id="CLU_010194_1_3_5"/>
<dbReference type="STRING" id="391626.OAN307_c18250"/>
<dbReference type="FunFam" id="3.40.50.720:FF:000084">
    <property type="entry name" value="Short-chain dehydrogenase reductase"/>
    <property type="match status" value="1"/>
</dbReference>
<dbReference type="PROSITE" id="PS00061">
    <property type="entry name" value="ADH_SHORT"/>
    <property type="match status" value="1"/>
</dbReference>
<dbReference type="PANTHER" id="PTHR42760:SF133">
    <property type="entry name" value="3-OXOACYL-[ACYL-CARRIER-PROTEIN] REDUCTASE"/>
    <property type="match status" value="1"/>
</dbReference>
<name>M9RAW9_9RHOB</name>
<dbReference type="GO" id="GO:0004316">
    <property type="term" value="F:3-oxoacyl-[acyl-carrier-protein] reductase (NADPH) activity"/>
    <property type="evidence" value="ECO:0007669"/>
    <property type="project" value="UniProtKB-EC"/>
</dbReference>
<dbReference type="AlphaFoldDB" id="M9RAW9"/>
<dbReference type="EC" id="1.1.1.100" evidence="3"/>
<dbReference type="PRINTS" id="PR00081">
    <property type="entry name" value="GDHRDH"/>
</dbReference>
<accession>M9RAW9</accession>
<comment type="similarity">
    <text evidence="1">Belongs to the short-chain dehydrogenases/reductases (SDR) family.</text>
</comment>
<organism evidence="3 4">
    <name type="scientific">Octadecabacter antarcticus 307</name>
    <dbReference type="NCBI Taxonomy" id="391626"/>
    <lineage>
        <taxon>Bacteria</taxon>
        <taxon>Pseudomonadati</taxon>
        <taxon>Pseudomonadota</taxon>
        <taxon>Alphaproteobacteria</taxon>
        <taxon>Rhodobacterales</taxon>
        <taxon>Roseobacteraceae</taxon>
        <taxon>Octadecabacter</taxon>
    </lineage>
</organism>
<reference evidence="3 4" key="1">
    <citation type="journal article" date="2013" name="PLoS ONE">
        <title>Poles Apart: Arctic and Antarctic Octadecabacter strains Share High Genome Plasticity and a New Type of Xanthorhodopsin.</title>
        <authorList>
            <person name="Vollmers J."/>
            <person name="Voget S."/>
            <person name="Dietrich S."/>
            <person name="Gollnow K."/>
            <person name="Smits M."/>
            <person name="Meyer K."/>
            <person name="Brinkhoff T."/>
            <person name="Simon M."/>
            <person name="Daniel R."/>
        </authorList>
    </citation>
    <scope>NUCLEOTIDE SEQUENCE [LARGE SCALE GENOMIC DNA]</scope>
    <source>
        <strain evidence="3 4">307</strain>
    </source>
</reference>
<dbReference type="InterPro" id="IPR002347">
    <property type="entry name" value="SDR_fam"/>
</dbReference>
<dbReference type="PANTHER" id="PTHR42760">
    <property type="entry name" value="SHORT-CHAIN DEHYDROGENASES/REDUCTASES FAMILY MEMBER"/>
    <property type="match status" value="1"/>
</dbReference>
<keyword evidence="2 3" id="KW-0560">Oxidoreductase</keyword>
<dbReference type="KEGG" id="oat:OAN307_c18250"/>
<dbReference type="GO" id="GO:0048038">
    <property type="term" value="F:quinone binding"/>
    <property type="evidence" value="ECO:0007669"/>
    <property type="project" value="TreeGrafter"/>
</dbReference>
<dbReference type="Pfam" id="PF13561">
    <property type="entry name" value="adh_short_C2"/>
    <property type="match status" value="1"/>
</dbReference>
<dbReference type="Gene3D" id="3.40.50.720">
    <property type="entry name" value="NAD(P)-binding Rossmann-like Domain"/>
    <property type="match status" value="1"/>
</dbReference>
<evidence type="ECO:0000256" key="2">
    <source>
        <dbReference type="ARBA" id="ARBA00023002"/>
    </source>
</evidence>
<dbReference type="GO" id="GO:0006633">
    <property type="term" value="P:fatty acid biosynthetic process"/>
    <property type="evidence" value="ECO:0007669"/>
    <property type="project" value="TreeGrafter"/>
</dbReference>
<evidence type="ECO:0000313" key="3">
    <source>
        <dbReference type="EMBL" id="AGI67481.1"/>
    </source>
</evidence>
<keyword evidence="4" id="KW-1185">Reference proteome</keyword>
<dbReference type="SUPFAM" id="SSF51735">
    <property type="entry name" value="NAD(P)-binding Rossmann-fold domains"/>
    <property type="match status" value="1"/>
</dbReference>
<dbReference type="OrthoDB" id="198783at2"/>
<dbReference type="EMBL" id="CP003740">
    <property type="protein sequence ID" value="AGI67481.1"/>
    <property type="molecule type" value="Genomic_DNA"/>
</dbReference>
<dbReference type="PRINTS" id="PR00080">
    <property type="entry name" value="SDRFAMILY"/>
</dbReference>
<dbReference type="eggNOG" id="COG1028">
    <property type="taxonomic scope" value="Bacteria"/>
</dbReference>
<dbReference type="Proteomes" id="UP000005307">
    <property type="component" value="Chromosome"/>
</dbReference>
<gene>
    <name evidence="3" type="primary">fabG2</name>
    <name evidence="3" type="ORF">OAN307_c18250</name>
</gene>
<dbReference type="InterPro" id="IPR020904">
    <property type="entry name" value="Sc_DH/Rdtase_CS"/>
</dbReference>
<evidence type="ECO:0000256" key="1">
    <source>
        <dbReference type="ARBA" id="ARBA00006484"/>
    </source>
</evidence>
<proteinExistence type="inferred from homology"/>
<dbReference type="RefSeq" id="WP_015499509.1">
    <property type="nucleotide sequence ID" value="NC_020911.1"/>
</dbReference>